<name>A0A078KYP5_9GAMM</name>
<protein>
    <submittedName>
        <fullName evidence="2">Chemotaxis protein methyltransferase</fullName>
    </submittedName>
</protein>
<evidence type="ECO:0000313" key="2">
    <source>
        <dbReference type="EMBL" id="CDZ76853.1"/>
    </source>
</evidence>
<dbReference type="SUPFAM" id="SSF53335">
    <property type="entry name" value="S-adenosyl-L-methionine-dependent methyltransferases"/>
    <property type="match status" value="1"/>
</dbReference>
<organism evidence="2 3">
    <name type="scientific">Legionella massiliensis</name>
    <dbReference type="NCBI Taxonomy" id="1034943"/>
    <lineage>
        <taxon>Bacteria</taxon>
        <taxon>Pseudomonadati</taxon>
        <taxon>Pseudomonadota</taxon>
        <taxon>Gammaproteobacteria</taxon>
        <taxon>Legionellales</taxon>
        <taxon>Legionellaceae</taxon>
        <taxon>Legionella</taxon>
    </lineage>
</organism>
<dbReference type="GO" id="GO:0032259">
    <property type="term" value="P:methylation"/>
    <property type="evidence" value="ECO:0007669"/>
    <property type="project" value="UniProtKB-KW"/>
</dbReference>
<dbReference type="InterPro" id="IPR050903">
    <property type="entry name" value="Bact_Chemotaxis_MeTrfase"/>
</dbReference>
<feature type="domain" description="CheR-type methyltransferase" evidence="1">
    <location>
        <begin position="8"/>
        <end position="271"/>
    </location>
</feature>
<dbReference type="Pfam" id="PF01739">
    <property type="entry name" value="CheR"/>
    <property type="match status" value="1"/>
</dbReference>
<dbReference type="PANTHER" id="PTHR24422:SF8">
    <property type="entry name" value="CHEMOTAXIS PROTEIN"/>
    <property type="match status" value="1"/>
</dbReference>
<dbReference type="SMART" id="SM00138">
    <property type="entry name" value="MeTrc"/>
    <property type="match status" value="1"/>
</dbReference>
<dbReference type="Gene3D" id="3.40.50.150">
    <property type="entry name" value="Vaccinia Virus protein VP39"/>
    <property type="match status" value="1"/>
</dbReference>
<dbReference type="InterPro" id="IPR000780">
    <property type="entry name" value="CheR_MeTrfase"/>
</dbReference>
<dbReference type="Pfam" id="PF03705">
    <property type="entry name" value="CheR_N"/>
    <property type="match status" value="1"/>
</dbReference>
<dbReference type="PRINTS" id="PR00996">
    <property type="entry name" value="CHERMTFRASE"/>
</dbReference>
<evidence type="ECO:0000259" key="1">
    <source>
        <dbReference type="PROSITE" id="PS50123"/>
    </source>
</evidence>
<dbReference type="RefSeq" id="WP_043873286.1">
    <property type="nucleotide sequence ID" value="NZ_CCVW01000001.1"/>
</dbReference>
<dbReference type="InterPro" id="IPR029063">
    <property type="entry name" value="SAM-dependent_MTases_sf"/>
</dbReference>
<dbReference type="STRING" id="1034943.BN59_01129"/>
<dbReference type="SUPFAM" id="SSF47757">
    <property type="entry name" value="Chemotaxis receptor methyltransferase CheR, N-terminal domain"/>
    <property type="match status" value="1"/>
</dbReference>
<gene>
    <name evidence="2" type="primary">cheR</name>
    <name evidence="2" type="ORF">BN59_01129</name>
</gene>
<reference evidence="2 3" key="1">
    <citation type="submission" date="2014-06" db="EMBL/GenBank/DDBJ databases">
        <authorList>
            <person name="Urmite Genomes Urmite Genomes"/>
        </authorList>
    </citation>
    <scope>NUCLEOTIDE SEQUENCE [LARGE SCALE GENOMIC DNA]</scope>
</reference>
<dbReference type="EMBL" id="CCSB01000001">
    <property type="protein sequence ID" value="CDZ76853.1"/>
    <property type="molecule type" value="Genomic_DNA"/>
</dbReference>
<accession>A0A078KYP5</accession>
<evidence type="ECO:0000313" key="3">
    <source>
        <dbReference type="Proteomes" id="UP000044071"/>
    </source>
</evidence>
<dbReference type="PANTHER" id="PTHR24422">
    <property type="entry name" value="CHEMOTAXIS PROTEIN METHYLTRANSFERASE"/>
    <property type="match status" value="1"/>
</dbReference>
<dbReference type="AlphaFoldDB" id="A0A078KYP5"/>
<dbReference type="eggNOG" id="COG1352">
    <property type="taxonomic scope" value="Bacteria"/>
</dbReference>
<sequence length="281" mass="32532">MNLKQNIEIELLLEAMKKCYGFDLSLYATTFLERRILHRLKLSGLKYISDLQTKLIHDVSFFEQLLNDFSVTVTSFFRDPEVFLAIRKTIVPVLKTYPFIRVWVAGCATGEEVYSLAILLYEEGFLSKTHFYATDFNKESLGHASAGVFDLGQLELHEKSYKEAGGKSGFSDYYDIKNQTLVMKSFLKKNMIFSYHNLVCDGVFGEIHLLLCRNVLIYFNRPLQERVINLFTDSLIYRGFLCLGTKESIQFLATKHQYEEVEKDLKIYRKRGIPNSNTIGE</sequence>
<dbReference type="InterPro" id="IPR022641">
    <property type="entry name" value="CheR_N"/>
</dbReference>
<dbReference type="PROSITE" id="PS50123">
    <property type="entry name" value="CHER"/>
    <property type="match status" value="1"/>
</dbReference>
<proteinExistence type="predicted"/>
<keyword evidence="2" id="KW-0489">Methyltransferase</keyword>
<dbReference type="OrthoDB" id="9816309at2"/>
<keyword evidence="2" id="KW-0808">Transferase</keyword>
<dbReference type="GO" id="GO:0008757">
    <property type="term" value="F:S-adenosylmethionine-dependent methyltransferase activity"/>
    <property type="evidence" value="ECO:0007669"/>
    <property type="project" value="InterPro"/>
</dbReference>
<keyword evidence="3" id="KW-1185">Reference proteome</keyword>
<dbReference type="Proteomes" id="UP000044071">
    <property type="component" value="Unassembled WGS sequence"/>
</dbReference>
<dbReference type="InterPro" id="IPR022642">
    <property type="entry name" value="CheR_C"/>
</dbReference>